<gene>
    <name evidence="4" type="ORF">SAMN05660359_02485</name>
</gene>
<dbReference type="InterPro" id="IPR020904">
    <property type="entry name" value="Sc_DH/Rdtase_CS"/>
</dbReference>
<dbReference type="AlphaFoldDB" id="A0A1I5FYD2"/>
<dbReference type="Gene3D" id="3.40.50.720">
    <property type="entry name" value="NAD(P)-binding Rossmann-like Domain"/>
    <property type="match status" value="1"/>
</dbReference>
<proteinExistence type="inferred from homology"/>
<dbReference type="PRINTS" id="PR00081">
    <property type="entry name" value="GDHRDH"/>
</dbReference>
<dbReference type="EMBL" id="FOWE01000005">
    <property type="protein sequence ID" value="SFO28231.1"/>
    <property type="molecule type" value="Genomic_DNA"/>
</dbReference>
<dbReference type="PRINTS" id="PR00080">
    <property type="entry name" value="SDRFAMILY"/>
</dbReference>
<comment type="similarity">
    <text evidence="1 3">Belongs to the short-chain dehydrogenases/reductases (SDR) family.</text>
</comment>
<dbReference type="OrthoDB" id="9810734at2"/>
<dbReference type="Proteomes" id="UP000183642">
    <property type="component" value="Unassembled WGS sequence"/>
</dbReference>
<evidence type="ECO:0000256" key="3">
    <source>
        <dbReference type="RuleBase" id="RU000363"/>
    </source>
</evidence>
<dbReference type="SUPFAM" id="SSF51735">
    <property type="entry name" value="NAD(P)-binding Rossmann-fold domains"/>
    <property type="match status" value="1"/>
</dbReference>
<dbReference type="PANTHER" id="PTHR44169:SF6">
    <property type="entry name" value="NADPH-DEPENDENT 1-ACYLDIHYDROXYACETONE PHOSPHATE REDUCTASE"/>
    <property type="match status" value="1"/>
</dbReference>
<dbReference type="Pfam" id="PF00106">
    <property type="entry name" value="adh_short"/>
    <property type="match status" value="1"/>
</dbReference>
<dbReference type="GO" id="GO:0016491">
    <property type="term" value="F:oxidoreductase activity"/>
    <property type="evidence" value="ECO:0007669"/>
    <property type="project" value="UniProtKB-KW"/>
</dbReference>
<evidence type="ECO:0000313" key="5">
    <source>
        <dbReference type="Proteomes" id="UP000183642"/>
    </source>
</evidence>
<evidence type="ECO:0000256" key="1">
    <source>
        <dbReference type="ARBA" id="ARBA00006484"/>
    </source>
</evidence>
<dbReference type="RefSeq" id="WP_075013819.1">
    <property type="nucleotide sequence ID" value="NZ_FOWE01000005.1"/>
</dbReference>
<reference evidence="5" key="1">
    <citation type="submission" date="2016-10" db="EMBL/GenBank/DDBJ databases">
        <authorList>
            <person name="Varghese N."/>
            <person name="Submissions S."/>
        </authorList>
    </citation>
    <scope>NUCLEOTIDE SEQUENCE [LARGE SCALE GENOMIC DNA]</scope>
    <source>
        <strain evidence="5">DSM 43161</strain>
    </source>
</reference>
<protein>
    <submittedName>
        <fullName evidence="4">Short-chain dehydrogenase involved in D-alanine esterification of teichoic acids</fullName>
    </submittedName>
</protein>
<keyword evidence="2" id="KW-0560">Oxidoreductase</keyword>
<dbReference type="InterPro" id="IPR036291">
    <property type="entry name" value="NAD(P)-bd_dom_sf"/>
</dbReference>
<name>A0A1I5FYD2_9ACTN</name>
<evidence type="ECO:0000256" key="2">
    <source>
        <dbReference type="ARBA" id="ARBA00023002"/>
    </source>
</evidence>
<evidence type="ECO:0000313" key="4">
    <source>
        <dbReference type="EMBL" id="SFO28231.1"/>
    </source>
</evidence>
<dbReference type="PROSITE" id="PS00061">
    <property type="entry name" value="ADH_SHORT"/>
    <property type="match status" value="1"/>
</dbReference>
<accession>A0A1I5FYD2</accession>
<keyword evidence="5" id="KW-1185">Reference proteome</keyword>
<dbReference type="PANTHER" id="PTHR44169">
    <property type="entry name" value="NADPH-DEPENDENT 1-ACYLDIHYDROXYACETONE PHOSPHATE REDUCTASE"/>
    <property type="match status" value="1"/>
</dbReference>
<sequence>MDTSGKTVLVAGGTSGIGLGLALRLQAAGSSVVVAGRRQEELDRIAQAHAGIGTAVLDVTDPASITACAAAVTAAHPGLDVLVAMAGIMLPEDLRDPAHLATAEATVTTNLLGPMRLTAAFLPHLLQRPSAAVVTVSSGLAFVPLPATPTYSATKAAVHSWTQSLRVQLAGTSVEVLELVPPAVRTSLMGQDAAGAGMPLEDYLDGVMTVLREQPDATEVRVPEVEFLRWAEVRGTHGEVLAQLSSRSH</sequence>
<dbReference type="InterPro" id="IPR002347">
    <property type="entry name" value="SDR_fam"/>
</dbReference>
<organism evidence="4 5">
    <name type="scientific">Geodermatophilus obscurus</name>
    <dbReference type="NCBI Taxonomy" id="1861"/>
    <lineage>
        <taxon>Bacteria</taxon>
        <taxon>Bacillati</taxon>
        <taxon>Actinomycetota</taxon>
        <taxon>Actinomycetes</taxon>
        <taxon>Geodermatophilales</taxon>
        <taxon>Geodermatophilaceae</taxon>
        <taxon>Geodermatophilus</taxon>
    </lineage>
</organism>